<dbReference type="Gene3D" id="1.25.40.10">
    <property type="entry name" value="Tetratricopeptide repeat domain"/>
    <property type="match status" value="1"/>
</dbReference>
<keyword evidence="1" id="KW-1133">Transmembrane helix</keyword>
<organism evidence="2 3">
    <name type="scientific">Lacinutrix neustonica</name>
    <dbReference type="NCBI Taxonomy" id="2980107"/>
    <lineage>
        <taxon>Bacteria</taxon>
        <taxon>Pseudomonadati</taxon>
        <taxon>Bacteroidota</taxon>
        <taxon>Flavobacteriia</taxon>
        <taxon>Flavobacteriales</taxon>
        <taxon>Flavobacteriaceae</taxon>
        <taxon>Lacinutrix</taxon>
    </lineage>
</organism>
<dbReference type="EMBL" id="CP113088">
    <property type="protein sequence ID" value="WAC03455.1"/>
    <property type="molecule type" value="Genomic_DNA"/>
</dbReference>
<accession>A0A9E8SI87</accession>
<dbReference type="Proteomes" id="UP001164705">
    <property type="component" value="Chromosome"/>
</dbReference>
<dbReference type="AlphaFoldDB" id="A0A9E8SI87"/>
<evidence type="ECO:0000313" key="2">
    <source>
        <dbReference type="EMBL" id="WAC03455.1"/>
    </source>
</evidence>
<proteinExistence type="predicted"/>
<dbReference type="SUPFAM" id="SSF48452">
    <property type="entry name" value="TPR-like"/>
    <property type="match status" value="1"/>
</dbReference>
<gene>
    <name evidence="2" type="ORF">N7U66_08190</name>
</gene>
<reference evidence="2" key="1">
    <citation type="submission" date="2022-11" db="EMBL/GenBank/DDBJ databases">
        <title>Lacinutrix neustonica HL-RS19T sp. nov., isolated from the surface microlayer sample of brackish Lake Shihwa.</title>
        <authorList>
            <person name="Choi J.Y."/>
            <person name="Hwang C.Y."/>
        </authorList>
    </citation>
    <scope>NUCLEOTIDE SEQUENCE</scope>
    <source>
        <strain evidence="2">HL-RS19</strain>
    </source>
</reference>
<keyword evidence="3" id="KW-1185">Reference proteome</keyword>
<keyword evidence="1" id="KW-0812">Transmembrane</keyword>
<name>A0A9E8SI87_9FLAO</name>
<keyword evidence="1" id="KW-0472">Membrane</keyword>
<evidence type="ECO:0000256" key="1">
    <source>
        <dbReference type="SAM" id="Phobius"/>
    </source>
</evidence>
<feature type="transmembrane region" description="Helical" evidence="1">
    <location>
        <begin position="82"/>
        <end position="103"/>
    </location>
</feature>
<sequence>MTNDDLLYHYFSNTLTEAQTREFNKRLEMDVQFAAAFEFEKNLKRAIIQEANTNLKTRLKGFERDIKSEEQRNKTKGFRWKIVASIVFLVGASWLGYTTFFGVDYNELYVSNFQEYPNTEFAITRSDAIDSPERKAFVAYEAEDYGNAIKNFESIPTVDYKAYHKFYMAQAYLKLEEMDKAKSLLESIVFENEKFIGESQWYLALIALKKKDKREAIQQLRTLTEHYTYNQSKAEALLKALD</sequence>
<evidence type="ECO:0000313" key="3">
    <source>
        <dbReference type="Proteomes" id="UP001164705"/>
    </source>
</evidence>
<dbReference type="KEGG" id="lnu:N7U66_08190"/>
<protein>
    <recommendedName>
        <fullName evidence="4">Tetratricopeptide repeat protein</fullName>
    </recommendedName>
</protein>
<evidence type="ECO:0008006" key="4">
    <source>
        <dbReference type="Google" id="ProtNLM"/>
    </source>
</evidence>
<dbReference type="InterPro" id="IPR011990">
    <property type="entry name" value="TPR-like_helical_dom_sf"/>
</dbReference>
<dbReference type="RefSeq" id="WP_267678038.1">
    <property type="nucleotide sequence ID" value="NZ_CP113088.1"/>
</dbReference>